<name>A0A8J5IXB4_9STRA</name>
<accession>A0A8J5IXB4</accession>
<dbReference type="AlphaFoldDB" id="A0A8J5IXB4"/>
<feature type="compositionally biased region" description="Pro residues" evidence="1">
    <location>
        <begin position="683"/>
        <end position="699"/>
    </location>
</feature>
<feature type="compositionally biased region" description="Acidic residues" evidence="1">
    <location>
        <begin position="488"/>
        <end position="499"/>
    </location>
</feature>
<feature type="compositionally biased region" description="Polar residues" evidence="1">
    <location>
        <begin position="764"/>
        <end position="782"/>
    </location>
</feature>
<feature type="compositionally biased region" description="Polar residues" evidence="1">
    <location>
        <begin position="1"/>
        <end position="24"/>
    </location>
</feature>
<feature type="compositionally biased region" description="Pro residues" evidence="1">
    <location>
        <begin position="537"/>
        <end position="546"/>
    </location>
</feature>
<feature type="compositionally biased region" description="Pro residues" evidence="1">
    <location>
        <begin position="751"/>
        <end position="763"/>
    </location>
</feature>
<evidence type="ECO:0000313" key="2">
    <source>
        <dbReference type="EMBL" id="KAG6976003.1"/>
    </source>
</evidence>
<dbReference type="Proteomes" id="UP000709295">
    <property type="component" value="Unassembled WGS sequence"/>
</dbReference>
<protein>
    <submittedName>
        <fullName evidence="2">Uncharacterized protein</fullName>
    </submittedName>
</protein>
<evidence type="ECO:0000256" key="1">
    <source>
        <dbReference type="SAM" id="MobiDB-lite"/>
    </source>
</evidence>
<dbReference type="EMBL" id="JAENGY010000043">
    <property type="protein sequence ID" value="KAG6976003.1"/>
    <property type="molecule type" value="Genomic_DNA"/>
</dbReference>
<feature type="region of interest" description="Disordered" evidence="1">
    <location>
        <begin position="481"/>
        <end position="782"/>
    </location>
</feature>
<feature type="compositionally biased region" description="Polar residues" evidence="1">
    <location>
        <begin position="579"/>
        <end position="605"/>
    </location>
</feature>
<feature type="compositionally biased region" description="Polar residues" evidence="1">
    <location>
        <begin position="513"/>
        <end position="526"/>
    </location>
</feature>
<keyword evidence="3" id="KW-1185">Reference proteome</keyword>
<organism evidence="2 3">
    <name type="scientific">Phytophthora aleatoria</name>
    <dbReference type="NCBI Taxonomy" id="2496075"/>
    <lineage>
        <taxon>Eukaryota</taxon>
        <taxon>Sar</taxon>
        <taxon>Stramenopiles</taxon>
        <taxon>Oomycota</taxon>
        <taxon>Peronosporomycetes</taxon>
        <taxon>Peronosporales</taxon>
        <taxon>Peronosporaceae</taxon>
        <taxon>Phytophthora</taxon>
    </lineage>
</organism>
<comment type="caution">
    <text evidence="2">The sequence shown here is derived from an EMBL/GenBank/DDBJ whole genome shotgun (WGS) entry which is preliminary data.</text>
</comment>
<feature type="compositionally biased region" description="Low complexity" evidence="1">
    <location>
        <begin position="628"/>
        <end position="639"/>
    </location>
</feature>
<proteinExistence type="predicted"/>
<sequence length="782" mass="85606">MTQTAPANWRGVSQASRATSTGKTRPSSSSARSKSQPKQRNAKPKPPVKPAPSAFELGVARARTYADSATPEQLEAQLQQLLLAAKFADAAFLIAASAHLSTRFQTADVVRLMLEQAKSARALDQAAQMVRDLQLQQNDALVTLLINEMVRALQFGAAMRVAQEMVPGFETLSAAADRPCWTPPALIQAMIRAGKFRAALKFSKQFGLLDTFPASQLVRGMLETRSWEEAISSVMEMQLFKDFPLEALAVEMLKQRQWSQAVKCMNKLSDKDDTRAKFYEALVRETAHVGDFVASLCYLREFKLDQGNGDATLSLLRYLVDAMVAHGEFYKAIKYAIKFNLAKNPLDDAIAAAEAALAAANGEEIPVQEEDNTEYLPQYNVELLIRKAIEGGQFHVATTYLKRLRLREKFADELVAIEKAQQSRLLEFRQYAQLRRAQFQDPTFQKNLYALLGDQPEDEMVELEPVEVEIVLSEEQEVFLRKKKAQKDEEEAKEIETEETSPVSESSKRVEEQQQQSTVSAETAGQSRFGFARAPSSPQPPLPSVPVPIVEEDSEDSQTRSKSAPPSRSPPPGLSNSSDAESTQANAEESAGSSNFANFAKSVQVSGPPPPPNAAPSSQPLQQPPQQQPFLNQQQQAQAMFGRPMPPMPNNQFTGGPPGYPMPPMMPQQNHMYFLRGNLPPGAMQPPGYPQPPPPPPPSNNGGGAFDVASLAMQFHSASSNGSSGFGGFGGPRPPMNYPGAPQNGQQLFPGMPPFGVPPPPPQSTFKPSMSYTSVTTTRQKK</sequence>
<feature type="region of interest" description="Disordered" evidence="1">
    <location>
        <begin position="1"/>
        <end position="52"/>
    </location>
</feature>
<gene>
    <name evidence="2" type="ORF">JG688_00001787</name>
</gene>
<feature type="compositionally biased region" description="Low complexity" evidence="1">
    <location>
        <begin position="25"/>
        <end position="34"/>
    </location>
</feature>
<evidence type="ECO:0000313" key="3">
    <source>
        <dbReference type="Proteomes" id="UP000709295"/>
    </source>
</evidence>
<reference evidence="2" key="1">
    <citation type="submission" date="2021-01" db="EMBL/GenBank/DDBJ databases">
        <title>Phytophthora aleatoria, a newly-described species from Pinus radiata is distinct from Phytophthora cactorum isolates based on comparative genomics.</title>
        <authorList>
            <person name="Mcdougal R."/>
            <person name="Panda P."/>
            <person name="Williams N."/>
            <person name="Studholme D.J."/>
        </authorList>
    </citation>
    <scope>NUCLEOTIDE SEQUENCE</scope>
    <source>
        <strain evidence="2">NZFS 4037</strain>
    </source>
</reference>